<feature type="non-terminal residue" evidence="2">
    <location>
        <position position="75"/>
    </location>
</feature>
<organism evidence="2 3">
    <name type="scientific">Conidiobolus coronatus (strain ATCC 28846 / CBS 209.66 / NRRL 28638)</name>
    <name type="common">Delacroixia coronata</name>
    <dbReference type="NCBI Taxonomy" id="796925"/>
    <lineage>
        <taxon>Eukaryota</taxon>
        <taxon>Fungi</taxon>
        <taxon>Fungi incertae sedis</taxon>
        <taxon>Zoopagomycota</taxon>
        <taxon>Entomophthoromycotina</taxon>
        <taxon>Entomophthoromycetes</taxon>
        <taxon>Entomophthorales</taxon>
        <taxon>Ancylistaceae</taxon>
        <taxon>Conidiobolus</taxon>
    </lineage>
</organism>
<keyword evidence="1" id="KW-0732">Signal</keyword>
<reference evidence="2 3" key="1">
    <citation type="journal article" date="2015" name="Genome Biol. Evol.">
        <title>Phylogenomic analyses indicate that early fungi evolved digesting cell walls of algal ancestors of land plants.</title>
        <authorList>
            <person name="Chang Y."/>
            <person name="Wang S."/>
            <person name="Sekimoto S."/>
            <person name="Aerts A.L."/>
            <person name="Choi C."/>
            <person name="Clum A."/>
            <person name="LaButti K.M."/>
            <person name="Lindquist E.A."/>
            <person name="Yee Ngan C."/>
            <person name="Ohm R.A."/>
            <person name="Salamov A.A."/>
            <person name="Grigoriev I.V."/>
            <person name="Spatafora J.W."/>
            <person name="Berbee M.L."/>
        </authorList>
    </citation>
    <scope>NUCLEOTIDE SEQUENCE [LARGE SCALE GENOMIC DNA]</scope>
    <source>
        <strain evidence="2 3">NRRL 28638</strain>
    </source>
</reference>
<protein>
    <submittedName>
        <fullName evidence="2">Uncharacterized protein</fullName>
    </submittedName>
</protein>
<feature type="chain" id="PRO_5007294258" evidence="1">
    <location>
        <begin position="19"/>
        <end position="75"/>
    </location>
</feature>
<evidence type="ECO:0000313" key="3">
    <source>
        <dbReference type="Proteomes" id="UP000070444"/>
    </source>
</evidence>
<dbReference type="AlphaFoldDB" id="A0A137NZ81"/>
<evidence type="ECO:0000256" key="1">
    <source>
        <dbReference type="SAM" id="SignalP"/>
    </source>
</evidence>
<proteinExistence type="predicted"/>
<dbReference type="OrthoDB" id="10577442at2759"/>
<dbReference type="EMBL" id="KQ964603">
    <property type="protein sequence ID" value="KXN67951.1"/>
    <property type="molecule type" value="Genomic_DNA"/>
</dbReference>
<feature type="signal peptide" evidence="1">
    <location>
        <begin position="1"/>
        <end position="18"/>
    </location>
</feature>
<keyword evidence="3" id="KW-1185">Reference proteome</keyword>
<name>A0A137NZ81_CONC2</name>
<gene>
    <name evidence="2" type="ORF">CONCODRAFT_79952</name>
</gene>
<sequence length="75" mass="7892">MKFYATLLIASYIANVASWTGKCTGGYTVGACVKSGGKVGTSDKHTDYGKQSCYNLSESKCKSTFCGICSDAKAK</sequence>
<dbReference type="Proteomes" id="UP000070444">
    <property type="component" value="Unassembled WGS sequence"/>
</dbReference>
<accession>A0A137NZ81</accession>
<evidence type="ECO:0000313" key="2">
    <source>
        <dbReference type="EMBL" id="KXN67951.1"/>
    </source>
</evidence>